<dbReference type="EMBL" id="AP025017">
    <property type="protein sequence ID" value="BDA63545.1"/>
    <property type="molecule type" value="Genomic_DNA"/>
</dbReference>
<evidence type="ECO:0000256" key="1">
    <source>
        <dbReference type="ARBA" id="ARBA00006865"/>
    </source>
</evidence>
<evidence type="ECO:0000259" key="4">
    <source>
        <dbReference type="PROSITE" id="PS51762"/>
    </source>
</evidence>
<evidence type="ECO:0000313" key="5">
    <source>
        <dbReference type="EMBL" id="BDA63545.1"/>
    </source>
</evidence>
<dbReference type="SUPFAM" id="SSF49899">
    <property type="entry name" value="Concanavalin A-like lectins/glucanases"/>
    <property type="match status" value="1"/>
</dbReference>
<feature type="compositionally biased region" description="Low complexity" evidence="2">
    <location>
        <begin position="59"/>
        <end position="112"/>
    </location>
</feature>
<dbReference type="Pfam" id="PF00722">
    <property type="entry name" value="Glyco_hydro_16"/>
    <property type="match status" value="1"/>
</dbReference>
<feature type="region of interest" description="Disordered" evidence="2">
    <location>
        <begin position="33"/>
        <end position="160"/>
    </location>
</feature>
<dbReference type="RefSeq" id="WP_223910405.1">
    <property type="nucleotide sequence ID" value="NZ_AP025017.1"/>
</dbReference>
<feature type="domain" description="GH16" evidence="4">
    <location>
        <begin position="156"/>
        <end position="389"/>
    </location>
</feature>
<proteinExistence type="inferred from homology"/>
<dbReference type="Gene3D" id="2.60.120.200">
    <property type="match status" value="1"/>
</dbReference>
<dbReference type="PROSITE" id="PS51762">
    <property type="entry name" value="GH16_2"/>
    <property type="match status" value="1"/>
</dbReference>
<accession>A0ABN6K1V9</accession>
<dbReference type="PANTHER" id="PTHR10963">
    <property type="entry name" value="GLYCOSYL HYDROLASE-RELATED"/>
    <property type="match status" value="1"/>
</dbReference>
<dbReference type="CDD" id="cd00413">
    <property type="entry name" value="Glyco_hydrolase_16"/>
    <property type="match status" value="1"/>
</dbReference>
<feature type="chain" id="PRO_5047240716" description="GH16 domain-containing protein" evidence="3">
    <location>
        <begin position="25"/>
        <end position="389"/>
    </location>
</feature>
<dbReference type="InterPro" id="IPR013320">
    <property type="entry name" value="ConA-like_dom_sf"/>
</dbReference>
<reference evidence="5 6" key="1">
    <citation type="submission" date="2021-08" db="EMBL/GenBank/DDBJ databases">
        <title>Whole genome sequence of novel Actinomyces species strain MAS-1.</title>
        <authorList>
            <person name="Saito M."/>
            <person name="Kuwahara N."/>
            <person name="Takizawa T."/>
            <person name="Gotouda H."/>
            <person name="Ochiai T."/>
        </authorList>
    </citation>
    <scope>NUCLEOTIDE SEQUENCE [LARGE SCALE GENOMIC DNA]</scope>
    <source>
        <strain evidence="5 6">MAS-1</strain>
    </source>
</reference>
<dbReference type="InterPro" id="IPR000757">
    <property type="entry name" value="Beta-glucanase-like"/>
</dbReference>
<evidence type="ECO:0000313" key="6">
    <source>
        <dbReference type="Proteomes" id="UP000824496"/>
    </source>
</evidence>
<name>A0ABN6K1V9_9ACTO</name>
<organism evidence="5 6">
    <name type="scientific">Actinomyces capricornis</name>
    <dbReference type="NCBI Taxonomy" id="2755559"/>
    <lineage>
        <taxon>Bacteria</taxon>
        <taxon>Bacillati</taxon>
        <taxon>Actinomycetota</taxon>
        <taxon>Actinomycetes</taxon>
        <taxon>Actinomycetales</taxon>
        <taxon>Actinomycetaceae</taxon>
        <taxon>Actinomyces</taxon>
    </lineage>
</organism>
<dbReference type="InterPro" id="IPR050546">
    <property type="entry name" value="Glycosyl_Hydrlase_16"/>
</dbReference>
<gene>
    <name evidence="5" type="ORF">MANAM107_03790</name>
</gene>
<sequence>MMTHYGIRRIAALTAAGMASACLAGCWPAPGDAGAGGPGSTSTVGPAAEQPGAPGESQGPAADEGGGAAPSPSLDAPAQPSPAASAAAPSGPASPLAPSAAPPEAGGPSSTTPQPPAAGPGTAGPTAPETGSGQAPESPGTGGPGSTGSPGSEPGHDQSQAQIEGWSIDFFDGFDTPLEQTKWERYGWGDPPVGHGAMGVMSQRNSFTRDGSLVIRTQYENGQWSAGGAGSKFVHTASYGRWEVRARFPQAKGIGYAFLLWPADEGWPPEIDFAEGRVNGPQVMGVYHWDPDNKQEHRFMDHHDMSGWHTYGVIVEPDLITFTLDGRPWGTIEHPSVTDKQMFIGFQTGAMDPNGWQSSTETVDGGVPGPLTPAVSDIEIDYVAHYTRN</sequence>
<keyword evidence="6" id="KW-1185">Reference proteome</keyword>
<protein>
    <recommendedName>
        <fullName evidence="4">GH16 domain-containing protein</fullName>
    </recommendedName>
</protein>
<feature type="compositionally biased region" description="Low complexity" evidence="2">
    <location>
        <begin position="119"/>
        <end position="139"/>
    </location>
</feature>
<evidence type="ECO:0000256" key="2">
    <source>
        <dbReference type="SAM" id="MobiDB-lite"/>
    </source>
</evidence>
<feature type="signal peptide" evidence="3">
    <location>
        <begin position="1"/>
        <end position="24"/>
    </location>
</feature>
<dbReference type="PANTHER" id="PTHR10963:SF55">
    <property type="entry name" value="GLYCOSIDE HYDROLASE FAMILY 16 PROTEIN"/>
    <property type="match status" value="1"/>
</dbReference>
<dbReference type="Proteomes" id="UP000824496">
    <property type="component" value="Chromosome"/>
</dbReference>
<keyword evidence="3" id="KW-0732">Signal</keyword>
<comment type="similarity">
    <text evidence="1">Belongs to the glycosyl hydrolase 16 family.</text>
</comment>
<evidence type="ECO:0000256" key="3">
    <source>
        <dbReference type="SAM" id="SignalP"/>
    </source>
</evidence>